<keyword evidence="2" id="KW-0904">Protein phosphatase</keyword>
<feature type="region of interest" description="Disordered" evidence="3">
    <location>
        <begin position="570"/>
        <end position="604"/>
    </location>
</feature>
<dbReference type="Gene3D" id="3.90.190.10">
    <property type="entry name" value="Protein tyrosine phosphatase superfamily"/>
    <property type="match status" value="1"/>
</dbReference>
<gene>
    <name evidence="6" type="ORF">AXG93_868s1520</name>
</gene>
<dbReference type="Pfam" id="PF00782">
    <property type="entry name" value="DSPc"/>
    <property type="match status" value="1"/>
</dbReference>
<dbReference type="GO" id="GO:0009737">
    <property type="term" value="P:response to abscisic acid"/>
    <property type="evidence" value="ECO:0007669"/>
    <property type="project" value="InterPro"/>
</dbReference>
<feature type="domain" description="Tyrosine-protein phosphatase" evidence="4">
    <location>
        <begin position="779"/>
        <end position="922"/>
    </location>
</feature>
<reference evidence="6" key="1">
    <citation type="submission" date="2016-03" db="EMBL/GenBank/DDBJ databases">
        <title>Mechanisms controlling the formation of the plant cell surface in tip-growing cells are functionally conserved among land plants.</title>
        <authorList>
            <person name="Honkanen S."/>
            <person name="Jones V.A."/>
            <person name="Morieri G."/>
            <person name="Champion C."/>
            <person name="Hetherington A.J."/>
            <person name="Kelly S."/>
            <person name="Saint-Marcoux D."/>
            <person name="Proust H."/>
            <person name="Prescott H."/>
            <person name="Dolan L."/>
        </authorList>
    </citation>
    <scope>NUCLEOTIDE SEQUENCE [LARGE SCALE GENOMIC DNA]</scope>
    <source>
        <tissue evidence="6">Whole gametophyte</tissue>
    </source>
</reference>
<evidence type="ECO:0000256" key="1">
    <source>
        <dbReference type="ARBA" id="ARBA00022801"/>
    </source>
</evidence>
<dbReference type="GO" id="GO:0004721">
    <property type="term" value="F:phosphoprotein phosphatase activity"/>
    <property type="evidence" value="ECO:0007669"/>
    <property type="project" value="UniProtKB-KW"/>
</dbReference>
<feature type="region of interest" description="Disordered" evidence="3">
    <location>
        <begin position="621"/>
        <end position="691"/>
    </location>
</feature>
<evidence type="ECO:0000313" key="7">
    <source>
        <dbReference type="Proteomes" id="UP000077202"/>
    </source>
</evidence>
<dbReference type="InterPro" id="IPR029021">
    <property type="entry name" value="Prot-tyrosine_phosphatase-like"/>
</dbReference>
<organism evidence="6 7">
    <name type="scientific">Marchantia polymorpha subsp. ruderalis</name>
    <dbReference type="NCBI Taxonomy" id="1480154"/>
    <lineage>
        <taxon>Eukaryota</taxon>
        <taxon>Viridiplantae</taxon>
        <taxon>Streptophyta</taxon>
        <taxon>Embryophyta</taxon>
        <taxon>Marchantiophyta</taxon>
        <taxon>Marchantiopsida</taxon>
        <taxon>Marchantiidae</taxon>
        <taxon>Marchantiales</taxon>
        <taxon>Marchantiaceae</taxon>
        <taxon>Marchantia</taxon>
    </lineage>
</organism>
<dbReference type="InterPro" id="IPR016130">
    <property type="entry name" value="Tyr_Pase_AS"/>
</dbReference>
<dbReference type="SUPFAM" id="SSF52799">
    <property type="entry name" value="(Phosphotyrosine protein) phosphatases II"/>
    <property type="match status" value="1"/>
</dbReference>
<dbReference type="PROSITE" id="PS50054">
    <property type="entry name" value="TYR_PHOSPHATASE_DUAL"/>
    <property type="match status" value="1"/>
</dbReference>
<keyword evidence="1" id="KW-0378">Hydrolase</keyword>
<dbReference type="AlphaFoldDB" id="A0A176VLN6"/>
<dbReference type="PROSITE" id="PS00383">
    <property type="entry name" value="TYR_PHOSPHATASE_1"/>
    <property type="match status" value="1"/>
</dbReference>
<name>A0A176VLN6_MARPO</name>
<feature type="domain" description="Tyrosine specific protein phosphatases" evidence="5">
    <location>
        <begin position="844"/>
        <end position="901"/>
    </location>
</feature>
<evidence type="ECO:0000259" key="4">
    <source>
        <dbReference type="PROSITE" id="PS50054"/>
    </source>
</evidence>
<dbReference type="Gene3D" id="1.10.1070.11">
    <property type="entry name" value="Phosphatidylinositol 3-/4-kinase, catalytic domain"/>
    <property type="match status" value="1"/>
</dbReference>
<sequence length="995" mass="110553">MTDPLERASCATQQNPDVAPAGLDDEEEIEDSEVASELKLALEEACLEAGVTLKSSFASPKVTSFWFWEDHNAVPAGKLAGWLAAARKRSFWPIRQPKKKHSRLPGSANMSESVSSSDDSDRSSLELTASDQPDLNEISLKERLKKASELDIEPDKISWKNLSIVCRTEHMQDVADDDSAGAIEVNVNSGGVVYFALFQAEEADSGEAAACIKFAPSRLATQSELLGLELARHLGILTPKARVVHSGSNEWTAIIFAVEKAKEKAKVDENEVGENTCGELLEALNLSRSLLLMGYVDGGSLLSTPQAFTEQKTCERTAATLGRVMVLDLVLRNEDRLVCEQLGWRGNPGNLLATEKLPLGKLPGKERDHSSIIPRSRGRGDKRNNNWNFRQQLKVQFESITSGRGPSSFSDKDASSRSPETSSSSRLRTESSGEFDGSSQSSDAEKSMTRSLHIVAIDSGVPRRPPSMKAEKDKSDYPKFVELLLNDETIAAEILREISGNNLGCLQSETDNEQTDPNVDNLDHRRIVKAFQEGFRAGAFDMQDLRMFLLRLFRRLNQLLREFVSYMASVEEKEEEESVTSSPSSHTPSQRTSSNSGRRSTNNLSPLANELRSKLEKLNVDSANEDSAPEENGSNTSSPIQKTRSPMLRRTSSPDNNSDTSCSGRSSLRSSPRMPKESWHGKLAQAPANPSQLGMRLTLKLKDVNKSAKVDGQLSKQLDYWDDRLRTECRKICKEQRFTTGFLDNSNNHSLIDSYELKVRLDHLLERMALIVQGVQTERPSCVLKHLYIGGVLSARSRLTLQRVGITHVLCLCPKECIIDADYSELYVLKSFQIRDEEDENISWYFEEACKFIDSAEAEGVILVHCFEGKSRSAAIILAYLMIRKGQTLLQAWALLKAVHPRAQPNDGFMKCLVRLDKELHGKVSMDWQQKRPQVRMCPICGKSAGISNVSLRHHIRKSHPDVTHVPLTTVRSPEAEKIETATCPLENVLSVVGL</sequence>
<evidence type="ECO:0000256" key="3">
    <source>
        <dbReference type="SAM" id="MobiDB-lite"/>
    </source>
</evidence>
<protein>
    <recommendedName>
        <fullName evidence="8">Dual specificity protein phosphatase PHS1</fullName>
    </recommendedName>
</protein>
<dbReference type="InterPro" id="IPR020422">
    <property type="entry name" value="TYR_PHOSPHATASE_DUAL_dom"/>
</dbReference>
<dbReference type="PROSITE" id="PS50056">
    <property type="entry name" value="TYR_PHOSPHATASE_2"/>
    <property type="match status" value="1"/>
</dbReference>
<feature type="region of interest" description="Disordered" evidence="3">
    <location>
        <begin position="355"/>
        <end position="386"/>
    </location>
</feature>
<feature type="region of interest" description="Disordered" evidence="3">
    <location>
        <begin position="400"/>
        <end position="448"/>
    </location>
</feature>
<feature type="region of interest" description="Disordered" evidence="3">
    <location>
        <begin position="97"/>
        <end position="128"/>
    </location>
</feature>
<dbReference type="GO" id="GO:0043622">
    <property type="term" value="P:cortical microtubule organization"/>
    <property type="evidence" value="ECO:0007669"/>
    <property type="project" value="InterPro"/>
</dbReference>
<dbReference type="InterPro" id="IPR015275">
    <property type="entry name" value="Actin-fragmin_kin_cat_dom"/>
</dbReference>
<dbReference type="InterPro" id="IPR000340">
    <property type="entry name" value="Dual-sp_phosphatase_cat-dom"/>
</dbReference>
<feature type="compositionally biased region" description="Low complexity" evidence="3">
    <location>
        <begin position="658"/>
        <end position="673"/>
    </location>
</feature>
<evidence type="ECO:0000259" key="5">
    <source>
        <dbReference type="PROSITE" id="PS50056"/>
    </source>
</evidence>
<feature type="compositionally biased region" description="Acidic residues" evidence="3">
    <location>
        <begin position="23"/>
        <end position="32"/>
    </location>
</feature>
<keyword evidence="7" id="KW-1185">Reference proteome</keyword>
<feature type="compositionally biased region" description="Low complexity" evidence="3">
    <location>
        <begin position="579"/>
        <end position="604"/>
    </location>
</feature>
<feature type="compositionally biased region" description="Low complexity" evidence="3">
    <location>
        <begin position="416"/>
        <end position="442"/>
    </location>
</feature>
<dbReference type="PANTHER" id="PTHR47100:SF5">
    <property type="entry name" value="DUAL SPECIFICITY PROTEIN PHOSPHATASE PHS1"/>
    <property type="match status" value="1"/>
</dbReference>
<dbReference type="InterPro" id="IPR035010">
    <property type="entry name" value="PHS1"/>
</dbReference>
<evidence type="ECO:0008006" key="8">
    <source>
        <dbReference type="Google" id="ProtNLM"/>
    </source>
</evidence>
<dbReference type="EMBL" id="LVLJ01003476">
    <property type="protein sequence ID" value="OAE21313.1"/>
    <property type="molecule type" value="Genomic_DNA"/>
</dbReference>
<evidence type="ECO:0000313" key="6">
    <source>
        <dbReference type="EMBL" id="OAE21313.1"/>
    </source>
</evidence>
<dbReference type="InterPro" id="IPR036940">
    <property type="entry name" value="PI3/4_kinase_cat_sf"/>
</dbReference>
<dbReference type="InterPro" id="IPR011009">
    <property type="entry name" value="Kinase-like_dom_sf"/>
</dbReference>
<dbReference type="SUPFAM" id="SSF56112">
    <property type="entry name" value="Protein kinase-like (PK-like)"/>
    <property type="match status" value="1"/>
</dbReference>
<comment type="caution">
    <text evidence="6">The sequence shown here is derived from an EMBL/GenBank/DDBJ whole genome shotgun (WGS) entry which is preliminary data.</text>
</comment>
<dbReference type="CDD" id="cd14498">
    <property type="entry name" value="DSP"/>
    <property type="match status" value="1"/>
</dbReference>
<feature type="region of interest" description="Disordered" evidence="3">
    <location>
        <begin position="1"/>
        <end position="32"/>
    </location>
</feature>
<feature type="compositionally biased region" description="Polar residues" evidence="3">
    <location>
        <begin position="632"/>
        <end position="657"/>
    </location>
</feature>
<evidence type="ECO:0000256" key="2">
    <source>
        <dbReference type="ARBA" id="ARBA00022912"/>
    </source>
</evidence>
<dbReference type="Pfam" id="PF09192">
    <property type="entry name" value="Act-Frag_cataly"/>
    <property type="match status" value="1"/>
</dbReference>
<dbReference type="PANTHER" id="PTHR47100">
    <property type="entry name" value="DUAL SPECIFICITY PROTEIN PHOSPHATASE PHS1"/>
    <property type="match status" value="1"/>
</dbReference>
<dbReference type="SMART" id="SM00195">
    <property type="entry name" value="DSPc"/>
    <property type="match status" value="1"/>
</dbReference>
<proteinExistence type="predicted"/>
<dbReference type="Proteomes" id="UP000077202">
    <property type="component" value="Unassembled WGS sequence"/>
</dbReference>
<feature type="region of interest" description="Disordered" evidence="3">
    <location>
        <begin position="454"/>
        <end position="473"/>
    </location>
</feature>
<accession>A0A176VLN6</accession>
<dbReference type="InterPro" id="IPR000387">
    <property type="entry name" value="Tyr_Pase_dom"/>
</dbReference>